<sequence length="247" mass="27386">MMSMDSLLSQSLVALDKLLDFLEKRALPWFNWRIRGGLINGWKDFVEKFKIRFAPLHALDYISFEKTSEKAKDIFVHVREDATTLSAPTAEDIDDSKESSAGSHIKEDDYSGSDIIGEGGGALIEDYGANIQSDEPSNKSSSTPCESYVPPNTSVGMTIVAYKALANIEKVANLISFAATNKLFDIVDVVKTKHLISSRATTYAMRPVASFHHFAARAKMIEDSKSGLLLWFSILSPVLKHEWEPPP</sequence>
<keyword evidence="3" id="KW-1185">Reference proteome</keyword>
<gene>
    <name evidence="2" type="ORF">CCAM_LOCUS43081</name>
</gene>
<dbReference type="EMBL" id="OOIL02006745">
    <property type="protein sequence ID" value="VFR01306.1"/>
    <property type="molecule type" value="Genomic_DNA"/>
</dbReference>
<evidence type="ECO:0000256" key="1">
    <source>
        <dbReference type="SAM" id="MobiDB-lite"/>
    </source>
</evidence>
<dbReference type="Proteomes" id="UP000595140">
    <property type="component" value="Unassembled WGS sequence"/>
</dbReference>
<evidence type="ECO:0008006" key="4">
    <source>
        <dbReference type="Google" id="ProtNLM"/>
    </source>
</evidence>
<organism evidence="2 3">
    <name type="scientific">Cuscuta campestris</name>
    <dbReference type="NCBI Taxonomy" id="132261"/>
    <lineage>
        <taxon>Eukaryota</taxon>
        <taxon>Viridiplantae</taxon>
        <taxon>Streptophyta</taxon>
        <taxon>Embryophyta</taxon>
        <taxon>Tracheophyta</taxon>
        <taxon>Spermatophyta</taxon>
        <taxon>Magnoliopsida</taxon>
        <taxon>eudicotyledons</taxon>
        <taxon>Gunneridae</taxon>
        <taxon>Pentapetalae</taxon>
        <taxon>asterids</taxon>
        <taxon>lamiids</taxon>
        <taxon>Solanales</taxon>
        <taxon>Convolvulaceae</taxon>
        <taxon>Cuscuteae</taxon>
        <taxon>Cuscuta</taxon>
        <taxon>Cuscuta subgen. Grammica</taxon>
        <taxon>Cuscuta sect. Cleistogrammica</taxon>
    </lineage>
</organism>
<proteinExistence type="predicted"/>
<dbReference type="AlphaFoldDB" id="A0A484NIT3"/>
<evidence type="ECO:0000313" key="3">
    <source>
        <dbReference type="Proteomes" id="UP000595140"/>
    </source>
</evidence>
<evidence type="ECO:0000313" key="2">
    <source>
        <dbReference type="EMBL" id="VFR01306.1"/>
    </source>
</evidence>
<name>A0A484NIT3_9ASTE</name>
<reference evidence="2 3" key="1">
    <citation type="submission" date="2018-04" db="EMBL/GenBank/DDBJ databases">
        <authorList>
            <person name="Vogel A."/>
        </authorList>
    </citation>
    <scope>NUCLEOTIDE SEQUENCE [LARGE SCALE GENOMIC DNA]</scope>
</reference>
<accession>A0A484NIT3</accession>
<feature type="region of interest" description="Disordered" evidence="1">
    <location>
        <begin position="87"/>
        <end position="113"/>
    </location>
</feature>
<protein>
    <recommendedName>
        <fullName evidence="4">Retrotransposon gag domain-containing protein</fullName>
    </recommendedName>
</protein>